<reference evidence="2" key="1">
    <citation type="submission" date="2019-04" db="EMBL/GenBank/DDBJ databases">
        <authorList>
            <person name="Alioto T."/>
            <person name="Alioto T."/>
        </authorList>
    </citation>
    <scope>NUCLEOTIDE SEQUENCE [LARGE SCALE GENOMIC DNA]</scope>
</reference>
<dbReference type="AlphaFoldDB" id="A0A5E4ANB7"/>
<dbReference type="Proteomes" id="UP000335636">
    <property type="component" value="Unassembled WGS sequence"/>
</dbReference>
<dbReference type="EMBL" id="CABDUW010000109">
    <property type="protein sequence ID" value="VTJ58818.1"/>
    <property type="molecule type" value="Genomic_DNA"/>
</dbReference>
<evidence type="ECO:0000313" key="2">
    <source>
        <dbReference type="EMBL" id="VTJ58818.1"/>
    </source>
</evidence>
<proteinExistence type="predicted"/>
<comment type="caution">
    <text evidence="2">The sequence shown here is derived from an EMBL/GenBank/DDBJ whole genome shotgun (WGS) entry which is preliminary data.</text>
</comment>
<sequence>MLRPRLRGAAQAQPCPLSCPRRATHVTPRPPQGLPKRPRSTLGSSPKPKARDRPTSDPWRPVGAARDEATVERREPGQTDGRSGPGPQGTCRGDRGQGGADAGSPQAGAGRRDRVASPVSGITGLRHHTQLPERNLTQNRSTFPNFSCDSHL</sequence>
<evidence type="ECO:0000313" key="3">
    <source>
        <dbReference type="Proteomes" id="UP000335636"/>
    </source>
</evidence>
<name>A0A5E4ANB7_MARMO</name>
<accession>A0A5E4ANB7</accession>
<evidence type="ECO:0000256" key="1">
    <source>
        <dbReference type="SAM" id="MobiDB-lite"/>
    </source>
</evidence>
<protein>
    <submittedName>
        <fullName evidence="2">Uncharacterized protein</fullName>
    </submittedName>
</protein>
<feature type="region of interest" description="Disordered" evidence="1">
    <location>
        <begin position="1"/>
        <end position="152"/>
    </location>
</feature>
<feature type="compositionally biased region" description="Polar residues" evidence="1">
    <location>
        <begin position="135"/>
        <end position="152"/>
    </location>
</feature>
<feature type="compositionally biased region" description="Basic and acidic residues" evidence="1">
    <location>
        <begin position="65"/>
        <end position="77"/>
    </location>
</feature>
<keyword evidence="3" id="KW-1185">Reference proteome</keyword>
<organism evidence="2 3">
    <name type="scientific">Marmota monax</name>
    <name type="common">Woodchuck</name>
    <dbReference type="NCBI Taxonomy" id="9995"/>
    <lineage>
        <taxon>Eukaryota</taxon>
        <taxon>Metazoa</taxon>
        <taxon>Chordata</taxon>
        <taxon>Craniata</taxon>
        <taxon>Vertebrata</taxon>
        <taxon>Euteleostomi</taxon>
        <taxon>Mammalia</taxon>
        <taxon>Eutheria</taxon>
        <taxon>Euarchontoglires</taxon>
        <taxon>Glires</taxon>
        <taxon>Rodentia</taxon>
        <taxon>Sciuromorpha</taxon>
        <taxon>Sciuridae</taxon>
        <taxon>Xerinae</taxon>
        <taxon>Marmotini</taxon>
        <taxon>Marmota</taxon>
    </lineage>
</organism>
<gene>
    <name evidence="2" type="ORF">MONAX_5E015395</name>
</gene>